<keyword evidence="2" id="KW-1185">Reference proteome</keyword>
<gene>
    <name evidence="1" type="ORF">C8N24_2603</name>
</gene>
<evidence type="ECO:0000313" key="2">
    <source>
        <dbReference type="Proteomes" id="UP000278962"/>
    </source>
</evidence>
<organism evidence="1 2">
    <name type="scientific">Solirubrobacter pauli</name>
    <dbReference type="NCBI Taxonomy" id="166793"/>
    <lineage>
        <taxon>Bacteria</taxon>
        <taxon>Bacillati</taxon>
        <taxon>Actinomycetota</taxon>
        <taxon>Thermoleophilia</taxon>
        <taxon>Solirubrobacterales</taxon>
        <taxon>Solirubrobacteraceae</taxon>
        <taxon>Solirubrobacter</taxon>
    </lineage>
</organism>
<accession>A0A660LCG2</accession>
<proteinExistence type="predicted"/>
<reference evidence="1 2" key="1">
    <citation type="submission" date="2018-10" db="EMBL/GenBank/DDBJ databases">
        <title>Genomic Encyclopedia of Archaeal and Bacterial Type Strains, Phase II (KMG-II): from individual species to whole genera.</title>
        <authorList>
            <person name="Goeker M."/>
        </authorList>
    </citation>
    <scope>NUCLEOTIDE SEQUENCE [LARGE SCALE GENOMIC DNA]</scope>
    <source>
        <strain evidence="1 2">DSM 14954</strain>
    </source>
</reference>
<comment type="caution">
    <text evidence="1">The sequence shown here is derived from an EMBL/GenBank/DDBJ whole genome shotgun (WGS) entry which is preliminary data.</text>
</comment>
<dbReference type="RefSeq" id="WP_170179055.1">
    <property type="nucleotide sequence ID" value="NZ_RBIL01000001.1"/>
</dbReference>
<dbReference type="Proteomes" id="UP000278962">
    <property type="component" value="Unassembled WGS sequence"/>
</dbReference>
<dbReference type="AlphaFoldDB" id="A0A660LCG2"/>
<dbReference type="EMBL" id="RBIL01000001">
    <property type="protein sequence ID" value="RKQ92748.1"/>
    <property type="molecule type" value="Genomic_DNA"/>
</dbReference>
<name>A0A660LCG2_9ACTN</name>
<sequence>MPGSLRCVFYDPAVLDPSSRLNDMAFEACARADVAVYALAGDESVVELGGELHDIATEDGSVAFVMRALGLEGSQCIGVGAALAGSPVGTVWVSPLDLEIRGTFVRVAEEEQDLLYQAVISELAQRR</sequence>
<protein>
    <submittedName>
        <fullName evidence="1">Uncharacterized protein</fullName>
    </submittedName>
</protein>
<evidence type="ECO:0000313" key="1">
    <source>
        <dbReference type="EMBL" id="RKQ92748.1"/>
    </source>
</evidence>